<name>A0A2Z4G6X8_9BACT</name>
<evidence type="ECO:0000256" key="1">
    <source>
        <dbReference type="ARBA" id="ARBA00022448"/>
    </source>
</evidence>
<dbReference type="Gene3D" id="3.40.50.300">
    <property type="entry name" value="P-loop containing nucleotide triphosphate hydrolases"/>
    <property type="match status" value="1"/>
</dbReference>
<dbReference type="SUPFAM" id="SSF52540">
    <property type="entry name" value="P-loop containing nucleoside triphosphate hydrolases"/>
    <property type="match status" value="1"/>
</dbReference>
<dbReference type="InterPro" id="IPR051782">
    <property type="entry name" value="ABC_Transporter_VariousFunc"/>
</dbReference>
<dbReference type="OrthoDB" id="9801987at2"/>
<dbReference type="GO" id="GO:0005524">
    <property type="term" value="F:ATP binding"/>
    <property type="evidence" value="ECO:0007669"/>
    <property type="project" value="UniProtKB-KW"/>
</dbReference>
<dbReference type="PROSITE" id="PS00211">
    <property type="entry name" value="ABC_TRANSPORTER_1"/>
    <property type="match status" value="1"/>
</dbReference>
<sequence>MLQIKNFKKEYQGHLILDIPFLDIPEGVSWFQGVNGSGKSTFFKAISGIIPFEGAVLFDGHLDLHKSPVEFRRIINYSFAEPRFPDYLSGKDILDYYEKIYKTDSSEIEELVEVFGVATFYQTAIGTYSSGMLKKISLIAAMIGEAKILALDEPLTTIDKESQEKLLGILAKKVSQGVNILIASHHELPESSLIVNHHFKVENQTIRKQ</sequence>
<dbReference type="InterPro" id="IPR003439">
    <property type="entry name" value="ABC_transporter-like_ATP-bd"/>
</dbReference>
<dbReference type="Proteomes" id="UP000249873">
    <property type="component" value="Chromosome"/>
</dbReference>
<organism evidence="5 6">
    <name type="scientific">Arcticibacterium luteifluviistationis</name>
    <dbReference type="NCBI Taxonomy" id="1784714"/>
    <lineage>
        <taxon>Bacteria</taxon>
        <taxon>Pseudomonadati</taxon>
        <taxon>Bacteroidota</taxon>
        <taxon>Cytophagia</taxon>
        <taxon>Cytophagales</taxon>
        <taxon>Leadbetterellaceae</taxon>
        <taxon>Arcticibacterium</taxon>
    </lineage>
</organism>
<dbReference type="AlphaFoldDB" id="A0A2Z4G6X8"/>
<protein>
    <submittedName>
        <fullName evidence="5">ABC transporter</fullName>
    </submittedName>
</protein>
<dbReference type="PANTHER" id="PTHR42939">
    <property type="entry name" value="ABC TRANSPORTER ATP-BINDING PROTEIN ALBC-RELATED"/>
    <property type="match status" value="1"/>
</dbReference>
<keyword evidence="6" id="KW-1185">Reference proteome</keyword>
<accession>A0A2Z4G6X8</accession>
<feature type="domain" description="ABC transporter" evidence="4">
    <location>
        <begin position="31"/>
        <end position="155"/>
    </location>
</feature>
<reference evidence="5 6" key="1">
    <citation type="submission" date="2018-05" db="EMBL/GenBank/DDBJ databases">
        <title>Complete genome sequence of Arcticibacterium luteifluviistationis SM1504T, a cytophagaceae bacterium isolated from Arctic surface seawater.</title>
        <authorList>
            <person name="Li Y."/>
            <person name="Qin Q.-L."/>
        </authorList>
    </citation>
    <scope>NUCLEOTIDE SEQUENCE [LARGE SCALE GENOMIC DNA]</scope>
    <source>
        <strain evidence="5 6">SM1504</strain>
    </source>
</reference>
<dbReference type="KEGG" id="als:DJ013_01450"/>
<evidence type="ECO:0000259" key="4">
    <source>
        <dbReference type="Pfam" id="PF00005"/>
    </source>
</evidence>
<evidence type="ECO:0000256" key="3">
    <source>
        <dbReference type="ARBA" id="ARBA00022840"/>
    </source>
</evidence>
<proteinExistence type="predicted"/>
<dbReference type="RefSeq" id="WP_111370014.1">
    <property type="nucleotide sequence ID" value="NZ_CP029480.1"/>
</dbReference>
<evidence type="ECO:0000313" key="5">
    <source>
        <dbReference type="EMBL" id="AWV96912.1"/>
    </source>
</evidence>
<keyword evidence="2" id="KW-0547">Nucleotide-binding</keyword>
<dbReference type="GO" id="GO:0016887">
    <property type="term" value="F:ATP hydrolysis activity"/>
    <property type="evidence" value="ECO:0007669"/>
    <property type="project" value="InterPro"/>
</dbReference>
<evidence type="ECO:0000256" key="2">
    <source>
        <dbReference type="ARBA" id="ARBA00022741"/>
    </source>
</evidence>
<keyword evidence="1" id="KW-0813">Transport</keyword>
<dbReference type="PANTHER" id="PTHR42939:SF1">
    <property type="entry name" value="ABC TRANSPORTER ATP-BINDING PROTEIN ALBC-RELATED"/>
    <property type="match status" value="1"/>
</dbReference>
<dbReference type="EMBL" id="CP029480">
    <property type="protein sequence ID" value="AWV96912.1"/>
    <property type="molecule type" value="Genomic_DNA"/>
</dbReference>
<gene>
    <name evidence="5" type="ORF">DJ013_01450</name>
</gene>
<evidence type="ECO:0000313" key="6">
    <source>
        <dbReference type="Proteomes" id="UP000249873"/>
    </source>
</evidence>
<dbReference type="InterPro" id="IPR017871">
    <property type="entry name" value="ABC_transporter-like_CS"/>
</dbReference>
<dbReference type="Pfam" id="PF00005">
    <property type="entry name" value="ABC_tran"/>
    <property type="match status" value="1"/>
</dbReference>
<keyword evidence="3" id="KW-0067">ATP-binding</keyword>
<dbReference type="InterPro" id="IPR027417">
    <property type="entry name" value="P-loop_NTPase"/>
</dbReference>